<dbReference type="PANTHER" id="PTHR48207">
    <property type="entry name" value="SUCCINATE--HYDROXYMETHYLGLUTARATE COA-TRANSFERASE"/>
    <property type="match status" value="1"/>
</dbReference>
<keyword evidence="1 3" id="KW-0808">Transferase</keyword>
<evidence type="ECO:0000313" key="6">
    <source>
        <dbReference type="Proteomes" id="UP000520770"/>
    </source>
</evidence>
<dbReference type="Proteomes" id="UP000524535">
    <property type="component" value="Unassembled WGS sequence"/>
</dbReference>
<gene>
    <name evidence="4" type="ORF">GGE31_000761</name>
    <name evidence="3" type="ORF">GGE33_001024</name>
    <name evidence="5" type="ORF">GGE35_000759</name>
</gene>
<dbReference type="Proteomes" id="UP000576087">
    <property type="component" value="Unassembled WGS sequence"/>
</dbReference>
<protein>
    <submittedName>
        <fullName evidence="3">Crotonobetainyl-CoA:carnitine CoA-transferase CaiB-like acyl-CoA transferase</fullName>
    </submittedName>
</protein>
<dbReference type="EMBL" id="JACIGW010000001">
    <property type="protein sequence ID" value="MBB4347316.1"/>
    <property type="molecule type" value="Genomic_DNA"/>
</dbReference>
<evidence type="ECO:0000313" key="7">
    <source>
        <dbReference type="Proteomes" id="UP000524535"/>
    </source>
</evidence>
<dbReference type="Proteomes" id="UP000520770">
    <property type="component" value="Unassembled WGS sequence"/>
</dbReference>
<dbReference type="InterPro" id="IPR050483">
    <property type="entry name" value="CoA-transferase_III_domain"/>
</dbReference>
<dbReference type="Gene3D" id="3.30.1540.10">
    <property type="entry name" value="formyl-coa transferase, domain 3"/>
    <property type="match status" value="1"/>
</dbReference>
<evidence type="ECO:0000313" key="8">
    <source>
        <dbReference type="Proteomes" id="UP000576087"/>
    </source>
</evidence>
<dbReference type="InterPro" id="IPR023606">
    <property type="entry name" value="CoA-Trfase_III_dom_1_sf"/>
</dbReference>
<organism evidence="3 6">
    <name type="scientific">Aliirhizobium cellulosilyticum</name>
    <dbReference type="NCBI Taxonomy" id="393664"/>
    <lineage>
        <taxon>Bacteria</taxon>
        <taxon>Pseudomonadati</taxon>
        <taxon>Pseudomonadota</taxon>
        <taxon>Alphaproteobacteria</taxon>
        <taxon>Hyphomicrobiales</taxon>
        <taxon>Rhizobiaceae</taxon>
        <taxon>Aliirhizobium</taxon>
    </lineage>
</organism>
<dbReference type="SUPFAM" id="SSF89796">
    <property type="entry name" value="CoA-transferase family III (CaiB/BaiF)"/>
    <property type="match status" value="1"/>
</dbReference>
<proteinExistence type="predicted"/>
<dbReference type="AlphaFoldDB" id="A0A7W6S4Z6"/>
<accession>A0A7W6S4Z6</accession>
<evidence type="ECO:0000313" key="4">
    <source>
        <dbReference type="EMBL" id="MBB4410290.1"/>
    </source>
</evidence>
<dbReference type="InterPro" id="IPR044855">
    <property type="entry name" value="CoA-Trfase_III_dom3_sf"/>
</dbReference>
<dbReference type="InterPro" id="IPR003673">
    <property type="entry name" value="CoA-Trfase_fam_III"/>
</dbReference>
<evidence type="ECO:0000313" key="5">
    <source>
        <dbReference type="EMBL" id="MBB4444977.1"/>
    </source>
</evidence>
<reference evidence="6 7" key="1">
    <citation type="submission" date="2020-08" db="EMBL/GenBank/DDBJ databases">
        <title>Genomic Encyclopedia of Type Strains, Phase IV (KMG-V): Genome sequencing to study the core and pangenomes of soil and plant-associated prokaryotes.</title>
        <authorList>
            <person name="Whitman W."/>
        </authorList>
    </citation>
    <scope>NUCLEOTIDE SEQUENCE [LARGE SCALE GENOMIC DNA]</scope>
    <source>
        <strain evidence="4 7">SEMIA 444</strain>
        <strain evidence="3 6">SEMIA 448</strain>
        <strain evidence="5 8">SEMIA 452</strain>
    </source>
</reference>
<sequence>MDIASKKPPLAGIRVLELARVLAGPWAGQMLADMGADVIKVENPEGGDDTRVWGPPFVESADGENLSAAYYHSTNRGKRSIAVDLKTEEGQAIIRRLAAQSDVLIENFKLGGLKKYGLDYESLKKVNPKLVYCSITGFGQDGPYASLAGYDYIVQGMSGFMSITGEPDGQPMKAGVAIADIFTGIYAVTAIQGALIHAMKTGEGQQVDMALLDVMSSVLANQNMNYLISGIPPVKLGNAHPNISPYEVIPVHDGHIILAVGNDGQFRRFCRILGIEHVADDERYATNKARVAHRIEVRSLLTAETTKWSKADLLAACGENAVPVGPINSIGEMFEDPQVKARGLRIDLEAADGTIIPGVRSPIVLSETPLAYHRPSPKVGEHTDEILAELNAIEEESSQWKETGKPPKGPAAS</sequence>
<name>A0A7W6S4Z6_9HYPH</name>
<dbReference type="RefSeq" id="WP_183821461.1">
    <property type="nucleotide sequence ID" value="NZ_JACIGW010000001.1"/>
</dbReference>
<evidence type="ECO:0000256" key="2">
    <source>
        <dbReference type="SAM" id="MobiDB-lite"/>
    </source>
</evidence>
<dbReference type="GO" id="GO:0008410">
    <property type="term" value="F:CoA-transferase activity"/>
    <property type="evidence" value="ECO:0007669"/>
    <property type="project" value="TreeGrafter"/>
</dbReference>
<comment type="caution">
    <text evidence="3">The sequence shown here is derived from an EMBL/GenBank/DDBJ whole genome shotgun (WGS) entry which is preliminary data.</text>
</comment>
<dbReference type="PANTHER" id="PTHR48207:SF3">
    <property type="entry name" value="SUCCINATE--HYDROXYMETHYLGLUTARATE COA-TRANSFERASE"/>
    <property type="match status" value="1"/>
</dbReference>
<evidence type="ECO:0000313" key="3">
    <source>
        <dbReference type="EMBL" id="MBB4347316.1"/>
    </source>
</evidence>
<feature type="region of interest" description="Disordered" evidence="2">
    <location>
        <begin position="394"/>
        <end position="413"/>
    </location>
</feature>
<keyword evidence="7" id="KW-1185">Reference proteome</keyword>
<dbReference type="Gene3D" id="3.40.50.10540">
    <property type="entry name" value="Crotonobetainyl-coa:carnitine coa-transferase, domain 1"/>
    <property type="match status" value="1"/>
</dbReference>
<dbReference type="Pfam" id="PF02515">
    <property type="entry name" value="CoA_transf_3"/>
    <property type="match status" value="1"/>
</dbReference>
<dbReference type="EMBL" id="JACIGY010000001">
    <property type="protein sequence ID" value="MBB4410290.1"/>
    <property type="molecule type" value="Genomic_DNA"/>
</dbReference>
<evidence type="ECO:0000256" key="1">
    <source>
        <dbReference type="ARBA" id="ARBA00022679"/>
    </source>
</evidence>
<dbReference type="EMBL" id="JACIHM010000001">
    <property type="protein sequence ID" value="MBB4444977.1"/>
    <property type="molecule type" value="Genomic_DNA"/>
</dbReference>